<evidence type="ECO:0000256" key="4">
    <source>
        <dbReference type="ARBA" id="ARBA00022989"/>
    </source>
</evidence>
<dbReference type="GO" id="GO:0062054">
    <property type="term" value="F:fluoride channel activity"/>
    <property type="evidence" value="ECO:0007669"/>
    <property type="project" value="UniProtKB-UniRule"/>
</dbReference>
<proteinExistence type="inferred from homology"/>
<feature type="transmembrane region" description="Helical" evidence="8">
    <location>
        <begin position="58"/>
        <end position="79"/>
    </location>
</feature>
<keyword evidence="5 8" id="KW-0472">Membrane</keyword>
<dbReference type="GO" id="GO:0005886">
    <property type="term" value="C:plasma membrane"/>
    <property type="evidence" value="ECO:0007669"/>
    <property type="project" value="UniProtKB-SubCell"/>
</dbReference>
<comment type="similarity">
    <text evidence="6 8">Belongs to the fluoride channel Fluc/FEX (TC 1.A.43) family.</text>
</comment>
<keyword evidence="3 8" id="KW-0812">Transmembrane</keyword>
<evidence type="ECO:0000256" key="5">
    <source>
        <dbReference type="ARBA" id="ARBA00023136"/>
    </source>
</evidence>
<evidence type="ECO:0000313" key="10">
    <source>
        <dbReference type="Proteomes" id="UP001596481"/>
    </source>
</evidence>
<dbReference type="EMBL" id="JBHTAA010000005">
    <property type="protein sequence ID" value="MFC7204762.1"/>
    <property type="molecule type" value="Genomic_DNA"/>
</dbReference>
<dbReference type="RefSeq" id="WP_390224727.1">
    <property type="nucleotide sequence ID" value="NZ_JBHTAA010000005.1"/>
</dbReference>
<comment type="catalytic activity">
    <reaction evidence="7">
        <text>fluoride(in) = fluoride(out)</text>
        <dbReference type="Rhea" id="RHEA:76159"/>
        <dbReference type="ChEBI" id="CHEBI:17051"/>
    </reaction>
    <physiologicalReaction direction="left-to-right" evidence="7">
        <dbReference type="Rhea" id="RHEA:76160"/>
    </physiologicalReaction>
</comment>
<comment type="subcellular location">
    <subcellularLocation>
        <location evidence="1 8">Cell membrane</location>
        <topology evidence="1 8">Multi-pass membrane protein</topology>
    </subcellularLocation>
</comment>
<sequence>MERSELALVGLGGFVGAILRHAVSVLVPGAGGTLAANVLGSFVLGVFITTITSRRAQLLLGTGVLSSFTTYSTFAVQTAQLTTMGGLTNVGANYVLGFTAAFLGLVVGRTR</sequence>
<comment type="function">
    <text evidence="8">Fluoride-specific ion channel. Important for reducing fluoride concentration in the cell, thus reducing its toxicity.</text>
</comment>
<name>A0ABD5ZIA4_9EURY</name>
<accession>A0ABD5ZIA4</accession>
<keyword evidence="2 8" id="KW-1003">Cell membrane</keyword>
<gene>
    <name evidence="8" type="primary">fluC</name>
    <name evidence="8" type="synonym">crcB</name>
    <name evidence="9" type="ORF">ACFQJC_14690</name>
</gene>
<evidence type="ECO:0000313" key="9">
    <source>
        <dbReference type="EMBL" id="MFC7204762.1"/>
    </source>
</evidence>
<evidence type="ECO:0000256" key="8">
    <source>
        <dbReference type="HAMAP-Rule" id="MF_00454"/>
    </source>
</evidence>
<dbReference type="GO" id="GO:0140114">
    <property type="term" value="P:cellular detoxification of fluoride"/>
    <property type="evidence" value="ECO:0007669"/>
    <property type="project" value="UniProtKB-UniRule"/>
</dbReference>
<keyword evidence="8" id="KW-0406">Ion transport</keyword>
<comment type="caution">
    <text evidence="8">Lacks conserved residue(s) required for the propagation of feature annotation.</text>
</comment>
<keyword evidence="8" id="KW-0407">Ion channel</keyword>
<dbReference type="AlphaFoldDB" id="A0ABD5ZIA4"/>
<evidence type="ECO:0000256" key="2">
    <source>
        <dbReference type="ARBA" id="ARBA00022475"/>
    </source>
</evidence>
<feature type="transmembrane region" description="Helical" evidence="8">
    <location>
        <begin position="34"/>
        <end position="51"/>
    </location>
</feature>
<evidence type="ECO:0000256" key="7">
    <source>
        <dbReference type="ARBA" id="ARBA00035585"/>
    </source>
</evidence>
<feature type="transmembrane region" description="Helical" evidence="8">
    <location>
        <begin position="91"/>
        <end position="108"/>
    </location>
</feature>
<organism evidence="9 10">
    <name type="scientific">Haloferax namakaokahaiae</name>
    <dbReference type="NCBI Taxonomy" id="1748331"/>
    <lineage>
        <taxon>Archaea</taxon>
        <taxon>Methanobacteriati</taxon>
        <taxon>Methanobacteriota</taxon>
        <taxon>Stenosarchaea group</taxon>
        <taxon>Halobacteria</taxon>
        <taxon>Halobacteriales</taxon>
        <taxon>Haloferacaceae</taxon>
        <taxon>Haloferax</taxon>
    </lineage>
</organism>
<evidence type="ECO:0000256" key="3">
    <source>
        <dbReference type="ARBA" id="ARBA00022692"/>
    </source>
</evidence>
<comment type="caution">
    <text evidence="9">The sequence shown here is derived from an EMBL/GenBank/DDBJ whole genome shotgun (WGS) entry which is preliminary data.</text>
</comment>
<evidence type="ECO:0000256" key="1">
    <source>
        <dbReference type="ARBA" id="ARBA00004651"/>
    </source>
</evidence>
<dbReference type="InterPro" id="IPR003691">
    <property type="entry name" value="FluC"/>
</dbReference>
<keyword evidence="4 8" id="KW-1133">Transmembrane helix</keyword>
<keyword evidence="8" id="KW-0813">Transport</keyword>
<keyword evidence="10" id="KW-1185">Reference proteome</keyword>
<dbReference type="Pfam" id="PF02537">
    <property type="entry name" value="CRCB"/>
    <property type="match status" value="1"/>
</dbReference>
<protein>
    <recommendedName>
        <fullName evidence="8">Fluoride-specific ion channel FluC</fullName>
    </recommendedName>
</protein>
<dbReference type="Proteomes" id="UP001596481">
    <property type="component" value="Unassembled WGS sequence"/>
</dbReference>
<reference evidence="9 10" key="1">
    <citation type="journal article" date="2019" name="Int. J. Syst. Evol. Microbiol.">
        <title>The Global Catalogue of Microorganisms (GCM) 10K type strain sequencing project: providing services to taxonomists for standard genome sequencing and annotation.</title>
        <authorList>
            <consortium name="The Broad Institute Genomics Platform"/>
            <consortium name="The Broad Institute Genome Sequencing Center for Infectious Disease"/>
            <person name="Wu L."/>
            <person name="Ma J."/>
        </authorList>
    </citation>
    <scope>NUCLEOTIDE SEQUENCE [LARGE SCALE GENOMIC DNA]</scope>
    <source>
        <strain evidence="9 10">DSM 29988</strain>
    </source>
</reference>
<evidence type="ECO:0000256" key="6">
    <source>
        <dbReference type="ARBA" id="ARBA00035120"/>
    </source>
</evidence>
<dbReference type="HAMAP" id="MF_00454">
    <property type="entry name" value="FluC"/>
    <property type="match status" value="1"/>
</dbReference>